<name>A0ABS6MLU9_9GAMM</name>
<keyword evidence="2" id="KW-0732">Signal</keyword>
<feature type="chain" id="PRO_5045246518" evidence="2">
    <location>
        <begin position="20"/>
        <end position="207"/>
    </location>
</feature>
<dbReference type="EMBL" id="JAHRID010000003">
    <property type="protein sequence ID" value="MBV2129257.1"/>
    <property type="molecule type" value="Genomic_DNA"/>
</dbReference>
<accession>A0ABS6MLU9</accession>
<evidence type="ECO:0000313" key="4">
    <source>
        <dbReference type="Proteomes" id="UP000704611"/>
    </source>
</evidence>
<gene>
    <name evidence="3" type="ORF">KQY15_09140</name>
</gene>
<dbReference type="Proteomes" id="UP000704611">
    <property type="component" value="Unassembled WGS sequence"/>
</dbReference>
<feature type="coiled-coil region" evidence="1">
    <location>
        <begin position="123"/>
        <end position="150"/>
    </location>
</feature>
<evidence type="ECO:0000256" key="1">
    <source>
        <dbReference type="SAM" id="Coils"/>
    </source>
</evidence>
<evidence type="ECO:0000313" key="3">
    <source>
        <dbReference type="EMBL" id="MBV2129257.1"/>
    </source>
</evidence>
<reference evidence="3 4" key="1">
    <citation type="submission" date="2021-06" db="EMBL/GenBank/DDBJ databases">
        <title>Rheinheimera indica sp. nov., isolated from deep-sea sediment.</title>
        <authorList>
            <person name="Wang Z."/>
            <person name="Zhang X.-Y."/>
        </authorList>
    </citation>
    <scope>NUCLEOTIDE SEQUENCE [LARGE SCALE GENOMIC DNA]</scope>
    <source>
        <strain evidence="3 4">SM2107</strain>
    </source>
</reference>
<dbReference type="Pfam" id="PF10973">
    <property type="entry name" value="DUF2799"/>
    <property type="match status" value="1"/>
</dbReference>
<dbReference type="RefSeq" id="WP_217668880.1">
    <property type="nucleotide sequence ID" value="NZ_JAHRID010000003.1"/>
</dbReference>
<sequence length="207" mass="23407">MRHKLWLSLLAFAALNGCASMDKSQCLTADWRTIGFEDGASGKPETEISRYRQDCADHGVSPDLNAYRLGHRAGSENFCTQRNGFNVGLRGASYQGSCPANLAEQFLSGYQDGQQLYGLQQAVNNARSAIDRQHRQIKNVEKQIAIHTELLVADGLVRDERIRLLNEIEALKAEHYDLINLLPELEWQLQNSEQQLQQGEQQFNAYR</sequence>
<dbReference type="InterPro" id="IPR021242">
    <property type="entry name" value="DUF2799"/>
</dbReference>
<proteinExistence type="predicted"/>
<keyword evidence="4" id="KW-1185">Reference proteome</keyword>
<feature type="signal peptide" evidence="2">
    <location>
        <begin position="1"/>
        <end position="19"/>
    </location>
</feature>
<protein>
    <submittedName>
        <fullName evidence="3">DUF2799 domain-containing protein</fullName>
    </submittedName>
</protein>
<comment type="caution">
    <text evidence="3">The sequence shown here is derived from an EMBL/GenBank/DDBJ whole genome shotgun (WGS) entry which is preliminary data.</text>
</comment>
<organism evidence="3 4">
    <name type="scientific">Arsukibacterium indicum</name>
    <dbReference type="NCBI Taxonomy" id="2848612"/>
    <lineage>
        <taxon>Bacteria</taxon>
        <taxon>Pseudomonadati</taxon>
        <taxon>Pseudomonadota</taxon>
        <taxon>Gammaproteobacteria</taxon>
        <taxon>Chromatiales</taxon>
        <taxon>Chromatiaceae</taxon>
        <taxon>Arsukibacterium</taxon>
    </lineage>
</organism>
<evidence type="ECO:0000256" key="2">
    <source>
        <dbReference type="SAM" id="SignalP"/>
    </source>
</evidence>
<keyword evidence="1" id="KW-0175">Coiled coil</keyword>